<proteinExistence type="predicted"/>
<dbReference type="CDD" id="cd01830">
    <property type="entry name" value="XynE_like"/>
    <property type="match status" value="1"/>
</dbReference>
<reference evidence="2 3" key="1">
    <citation type="submission" date="2020-08" db="EMBL/GenBank/DDBJ databases">
        <title>The genome sequence of type strain Novosphingobium flavum NBRC 111647.</title>
        <authorList>
            <person name="Liu Y."/>
        </authorList>
    </citation>
    <scope>NUCLEOTIDE SEQUENCE [LARGE SCALE GENOMIC DNA]</scope>
    <source>
        <strain evidence="2 3">NBRC 111647</strain>
    </source>
</reference>
<dbReference type="Proteomes" id="UP000566813">
    <property type="component" value="Unassembled WGS sequence"/>
</dbReference>
<dbReference type="PANTHER" id="PTHR43784:SF2">
    <property type="entry name" value="GDSL-LIKE LIPASE_ACYLHYDROLASE, PUTATIVE (AFU_ORTHOLOGUE AFUA_2G00820)-RELATED"/>
    <property type="match status" value="1"/>
</dbReference>
<dbReference type="SUPFAM" id="SSF52266">
    <property type="entry name" value="SGNH hydrolase"/>
    <property type="match status" value="1"/>
</dbReference>
<dbReference type="InterPro" id="IPR053140">
    <property type="entry name" value="GDSL_Rv0518-like"/>
</dbReference>
<sequence length="359" mass="37529">MADLTPQPIAGTVRYQVTIQAEGSQIRIRLSNEEGKASLKLKAVSVGVAGGDFVAKPGTLHPVTFGGFSSVSVPAGAPMISDPIAMPVTAGTELVVSAALAEPAINEGRGGAGFLLAAGDQTLNASLEQAAPMRGRPLVTGVSVLSQAAPRVIVTFGDSITDGNRTAPRALHGWSEQLARRLAMRKGRRAYSVTNAGIAGNRLLAAGWGAAGLARLDRDALRIEGISHLVLLEGINDINMSGRSPFGISPTVSADDLIAGYRQVIARAHARGVKVYIGTLTPNPGSELTTADKVALRKAVNDWIRQSGEPDAVIDFEAMVRDPSHPDMFKAEFDSGDHLHPSDQGYTAMGNGIDLSLFP</sequence>
<gene>
    <name evidence="2" type="ORF">H7F51_06060</name>
</gene>
<dbReference type="InterPro" id="IPR036514">
    <property type="entry name" value="SGNH_hydro_sf"/>
</dbReference>
<dbReference type="GO" id="GO:0016788">
    <property type="term" value="F:hydrolase activity, acting on ester bonds"/>
    <property type="evidence" value="ECO:0007669"/>
    <property type="project" value="UniProtKB-ARBA"/>
</dbReference>
<dbReference type="EMBL" id="JACLAW010000004">
    <property type="protein sequence ID" value="MBC2665074.1"/>
    <property type="molecule type" value="Genomic_DNA"/>
</dbReference>
<accession>A0A7X1FQH5</accession>
<dbReference type="InterPro" id="IPR013830">
    <property type="entry name" value="SGNH_hydro"/>
</dbReference>
<comment type="caution">
    <text evidence="2">The sequence shown here is derived from an EMBL/GenBank/DDBJ whole genome shotgun (WGS) entry which is preliminary data.</text>
</comment>
<name>A0A7X1FQH5_9SPHN</name>
<dbReference type="Pfam" id="PF13472">
    <property type="entry name" value="Lipase_GDSL_2"/>
    <property type="match status" value="1"/>
</dbReference>
<dbReference type="RefSeq" id="WP_185663345.1">
    <property type="nucleotide sequence ID" value="NZ_JACLAW010000004.1"/>
</dbReference>
<evidence type="ECO:0000313" key="3">
    <source>
        <dbReference type="Proteomes" id="UP000566813"/>
    </source>
</evidence>
<dbReference type="AlphaFoldDB" id="A0A7X1FQH5"/>
<feature type="domain" description="SGNH hydrolase-type esterase" evidence="1">
    <location>
        <begin position="156"/>
        <end position="347"/>
    </location>
</feature>
<dbReference type="PANTHER" id="PTHR43784">
    <property type="entry name" value="GDSL-LIKE LIPASE/ACYLHYDROLASE, PUTATIVE (AFU_ORTHOLOGUE AFUA_2G00820)-RELATED"/>
    <property type="match status" value="1"/>
</dbReference>
<organism evidence="2 3">
    <name type="scientific">Novosphingobium flavum</name>
    <dbReference type="NCBI Taxonomy" id="1778672"/>
    <lineage>
        <taxon>Bacteria</taxon>
        <taxon>Pseudomonadati</taxon>
        <taxon>Pseudomonadota</taxon>
        <taxon>Alphaproteobacteria</taxon>
        <taxon>Sphingomonadales</taxon>
        <taxon>Sphingomonadaceae</taxon>
        <taxon>Novosphingobium</taxon>
    </lineage>
</organism>
<dbReference type="Gene3D" id="3.40.50.1110">
    <property type="entry name" value="SGNH hydrolase"/>
    <property type="match status" value="1"/>
</dbReference>
<keyword evidence="3" id="KW-1185">Reference proteome</keyword>
<protein>
    <submittedName>
        <fullName evidence="2">SGNH/GDSL hydrolase family protein</fullName>
    </submittedName>
</protein>
<keyword evidence="2" id="KW-0378">Hydrolase</keyword>
<evidence type="ECO:0000259" key="1">
    <source>
        <dbReference type="Pfam" id="PF13472"/>
    </source>
</evidence>
<evidence type="ECO:0000313" key="2">
    <source>
        <dbReference type="EMBL" id="MBC2665074.1"/>
    </source>
</evidence>